<keyword evidence="4" id="KW-0560">Oxidoreductase</keyword>
<dbReference type="InterPro" id="IPR004017">
    <property type="entry name" value="Cys_rich_dom"/>
</dbReference>
<dbReference type="InterPro" id="IPR016169">
    <property type="entry name" value="FAD-bd_PCMH_sub2"/>
</dbReference>
<dbReference type="InterPro" id="IPR036318">
    <property type="entry name" value="FAD-bd_PCMH-like_sf"/>
</dbReference>
<sequence length="1015" mass="112568">MSLSLEEMRSLSDEIASRISGEVRFDAGSRALYATDASNYRQVPIGVVLPRTAEDVVETVAACRRYGVPILSRGGGTSLAGQCCNVAVVMDMSKHYNRLLELNPDERYAVVEPGIVLDELRNAAERYHLTFGPDPATHDHCTLGGMLGNNSCGVHSVMAGKTDDNVEALEVLTYDGLRMWVGPISEAELEQIIREGGRRGEIYAGLKALRDKYAQLIREKFPDIPRRVSGYNLVHLLPQNGFNVAKALVGSESTCVTILRAKLRLVDSPPARTLVVLGFEDVFVAADHVPDVMEHGPIALEGLDEKLIDYSLMQGLHPDSIKLLPEGHGWLLVEFGGRDKREADDRAREMVSALGKLDRPPSMKLFDDPREERQMWLVREAGLGATTFIPGTTRMEWPGWEDSAVAPDRLGDYLRDFRKLLDKYGYNGSLYGHFGQGCLHTSTDFDLESADGVRKFREFIYEAADLVVGYGGSLSGEHGDGQARGELLEKMFGKELVGAFQEFKALWDPEGKMNPGKVVNPYRLDENLRLGPTYDPPPVRTHFAFISDDGDFSKAALRCVGVGKCRRHGSQDPDDDTMCPSYMVTREEMHATRGRARLLFEMLQGNPLSEGWRSEAVREALDLCLACKGCKADCPVSVDMATYKAEFLSHYYEGRLRPRAAYSMGLIYWWARLASHVPSVANLLTQTPILRSMAKLAAGIAPQRRIPAFAPQTFKDWFFSRYAESKGRKGKVILWADTFNNYFLPETARAAVRVLEAAGFEVEVPRASLCCGRPLYDWGMLDLAKRQLRQILQVLEEEIQRGTPVVVLEPSCASVFRDELVNLFPRDKDAQRLSQQTYLLSEFLQRKAPDWEMPTLERKALVHGHCHHKAIMGMGDERAVLESLGLDFEVLPSGCCGMAGAFGFEPGEHYEVSIRAGERVLLPAVRSAEPSTVVIADGFSCREQIAQMTHRRAMHLAQVIDLALRSQPTPRDSSFPERLYEEGTTSTLGGLLRVGGALAGLAAAVAASRGLCRRS</sequence>
<dbReference type="SUPFAM" id="SSF46548">
    <property type="entry name" value="alpha-helical ferredoxin"/>
    <property type="match status" value="1"/>
</dbReference>
<dbReference type="eggNOG" id="COG0277">
    <property type="taxonomic scope" value="Bacteria"/>
</dbReference>
<feature type="domain" description="FAD-binding PCMH-type" evidence="5">
    <location>
        <begin position="40"/>
        <end position="268"/>
    </location>
</feature>
<evidence type="ECO:0000256" key="4">
    <source>
        <dbReference type="ARBA" id="ARBA00023002"/>
    </source>
</evidence>
<dbReference type="KEGG" id="ttr:Tter_2125"/>
<name>D1CH06_THET1</name>
<dbReference type="InterPro" id="IPR004113">
    <property type="entry name" value="FAD-bd_oxidored_4_C"/>
</dbReference>
<dbReference type="InterPro" id="IPR006094">
    <property type="entry name" value="Oxid_FAD_bind_N"/>
</dbReference>
<dbReference type="Pfam" id="PF01565">
    <property type="entry name" value="FAD_binding_4"/>
    <property type="match status" value="1"/>
</dbReference>
<dbReference type="OrthoDB" id="9811557at2"/>
<dbReference type="Pfam" id="PF13183">
    <property type="entry name" value="Fer4_8"/>
    <property type="match status" value="1"/>
</dbReference>
<protein>
    <submittedName>
        <fullName evidence="6">FAD linked oxidase domain protein</fullName>
    </submittedName>
</protein>
<evidence type="ECO:0000256" key="1">
    <source>
        <dbReference type="ARBA" id="ARBA00001974"/>
    </source>
</evidence>
<dbReference type="InterPro" id="IPR016171">
    <property type="entry name" value="Vanillyl_alc_oxidase_C-sub2"/>
</dbReference>
<comment type="cofactor">
    <cofactor evidence="1">
        <name>FAD</name>
        <dbReference type="ChEBI" id="CHEBI:57692"/>
    </cofactor>
</comment>
<dbReference type="STRING" id="525904.Tter_2125"/>
<keyword evidence="7" id="KW-1185">Reference proteome</keyword>
<dbReference type="RefSeq" id="WP_012876058.1">
    <property type="nucleotide sequence ID" value="NC_013526.1"/>
</dbReference>
<evidence type="ECO:0000313" key="6">
    <source>
        <dbReference type="EMBL" id="ACZ43027.1"/>
    </source>
</evidence>
<dbReference type="Pfam" id="PF02754">
    <property type="entry name" value="CCG"/>
    <property type="match status" value="1"/>
</dbReference>
<dbReference type="eggNOG" id="COG0247">
    <property type="taxonomic scope" value="Bacteria"/>
</dbReference>
<dbReference type="Proteomes" id="UP000000323">
    <property type="component" value="Chromosome 2"/>
</dbReference>
<proteinExistence type="predicted"/>
<dbReference type="HOGENOM" id="CLU_010756_0_0_0"/>
<evidence type="ECO:0000256" key="3">
    <source>
        <dbReference type="ARBA" id="ARBA00022827"/>
    </source>
</evidence>
<dbReference type="GO" id="GO:0071949">
    <property type="term" value="F:FAD binding"/>
    <property type="evidence" value="ECO:0007669"/>
    <property type="project" value="InterPro"/>
</dbReference>
<accession>D1CH06</accession>
<evidence type="ECO:0000313" key="7">
    <source>
        <dbReference type="Proteomes" id="UP000000323"/>
    </source>
</evidence>
<dbReference type="SUPFAM" id="SSF55103">
    <property type="entry name" value="FAD-linked oxidases, C-terminal domain"/>
    <property type="match status" value="1"/>
</dbReference>
<dbReference type="Gene3D" id="3.30.70.2740">
    <property type="match status" value="1"/>
</dbReference>
<dbReference type="InterPro" id="IPR016164">
    <property type="entry name" value="FAD-linked_Oxase-like_C"/>
</dbReference>
<dbReference type="PROSITE" id="PS51387">
    <property type="entry name" value="FAD_PCMH"/>
    <property type="match status" value="1"/>
</dbReference>
<dbReference type="PANTHER" id="PTHR11748:SF119">
    <property type="entry name" value="D-2-HYDROXYGLUTARATE DEHYDROGENASE"/>
    <property type="match status" value="1"/>
</dbReference>
<keyword evidence="2" id="KW-0285">Flavoprotein</keyword>
<dbReference type="InterPro" id="IPR017896">
    <property type="entry name" value="4Fe4S_Fe-S-bd"/>
</dbReference>
<dbReference type="GO" id="GO:0008720">
    <property type="term" value="F:D-lactate dehydrogenase (NAD+) activity"/>
    <property type="evidence" value="ECO:0007669"/>
    <property type="project" value="TreeGrafter"/>
</dbReference>
<evidence type="ECO:0000259" key="5">
    <source>
        <dbReference type="PROSITE" id="PS51387"/>
    </source>
</evidence>
<dbReference type="Pfam" id="PF02913">
    <property type="entry name" value="FAD-oxidase_C"/>
    <property type="match status" value="1"/>
</dbReference>
<dbReference type="GO" id="GO:0004458">
    <property type="term" value="F:D-lactate dehydrogenase (cytochrome) activity"/>
    <property type="evidence" value="ECO:0007669"/>
    <property type="project" value="TreeGrafter"/>
</dbReference>
<dbReference type="Gene3D" id="3.30.465.10">
    <property type="match status" value="1"/>
</dbReference>
<organism evidence="6 7">
    <name type="scientific">Thermobaculum terrenum (strain ATCC BAA-798 / CCMEE 7001 / YNP1)</name>
    <dbReference type="NCBI Taxonomy" id="525904"/>
    <lineage>
        <taxon>Bacteria</taxon>
        <taxon>Bacillati</taxon>
        <taxon>Chloroflexota</taxon>
        <taxon>Chloroflexia</taxon>
        <taxon>Candidatus Thermobaculales</taxon>
        <taxon>Candidatus Thermobaculaceae</taxon>
        <taxon>Thermobaculum</taxon>
    </lineage>
</organism>
<evidence type="ECO:0000256" key="2">
    <source>
        <dbReference type="ARBA" id="ARBA00022630"/>
    </source>
</evidence>
<dbReference type="InterPro" id="IPR016166">
    <property type="entry name" value="FAD-bd_PCMH"/>
</dbReference>
<dbReference type="GO" id="GO:1903457">
    <property type="term" value="P:lactate catabolic process"/>
    <property type="evidence" value="ECO:0007669"/>
    <property type="project" value="TreeGrafter"/>
</dbReference>
<dbReference type="PANTHER" id="PTHR11748">
    <property type="entry name" value="D-LACTATE DEHYDROGENASE"/>
    <property type="match status" value="1"/>
</dbReference>
<dbReference type="AlphaFoldDB" id="D1CH06"/>
<dbReference type="EMBL" id="CP001826">
    <property type="protein sequence ID" value="ACZ43027.1"/>
    <property type="molecule type" value="Genomic_DNA"/>
</dbReference>
<dbReference type="SUPFAM" id="SSF56176">
    <property type="entry name" value="FAD-binding/transporter-associated domain-like"/>
    <property type="match status" value="1"/>
</dbReference>
<dbReference type="Gene3D" id="1.10.45.10">
    <property type="entry name" value="Vanillyl-alcohol Oxidase, Chain A, domain 4"/>
    <property type="match status" value="1"/>
</dbReference>
<reference evidence="7" key="1">
    <citation type="journal article" date="2010" name="Stand. Genomic Sci.">
        <title>Complete genome sequence of 'Thermobaculum terrenum' type strain (YNP1).</title>
        <authorList>
            <person name="Kiss H."/>
            <person name="Cleland D."/>
            <person name="Lapidus A."/>
            <person name="Lucas S."/>
            <person name="Glavina Del Rio T."/>
            <person name="Nolan M."/>
            <person name="Tice H."/>
            <person name="Han C."/>
            <person name="Goodwin L."/>
            <person name="Pitluck S."/>
            <person name="Liolios K."/>
            <person name="Ivanova N."/>
            <person name="Mavromatis K."/>
            <person name="Ovchinnikova G."/>
            <person name="Pati A."/>
            <person name="Chen A."/>
            <person name="Palaniappan K."/>
            <person name="Land M."/>
            <person name="Hauser L."/>
            <person name="Chang Y."/>
            <person name="Jeffries C."/>
            <person name="Lu M."/>
            <person name="Brettin T."/>
            <person name="Detter J."/>
            <person name="Goker M."/>
            <person name="Tindall B."/>
            <person name="Beck B."/>
            <person name="McDermott T."/>
            <person name="Woyke T."/>
            <person name="Bristow J."/>
            <person name="Eisen J."/>
            <person name="Markowitz V."/>
            <person name="Hugenholtz P."/>
            <person name="Kyrpides N."/>
            <person name="Klenk H."/>
            <person name="Cheng J."/>
        </authorList>
    </citation>
    <scope>NUCLEOTIDE SEQUENCE [LARGE SCALE GENOMIC DNA]</scope>
    <source>
        <strain evidence="7">ATCC BAA-798 / YNP1</strain>
    </source>
</reference>
<keyword evidence="3" id="KW-0274">FAD</keyword>
<gene>
    <name evidence="6" type="ordered locus">Tter_2125</name>
</gene>